<sequence length="181" mass="21544">MLKRSFNVVTCVSRSKLSSTKVVVCQYKSLLNNQQRYTSTSPRKEIKSLEDLVNLNSLDGVDTDLIRNLINERTTELNIKKELDMLKKFSQEEESGHDIPVKRFIRPLWMFVLMGSSVYLLLHFTWWKLEHDERENQLKNEVETLEDQLNELISQNKISHDAEKESTESVSTKRWYEKWFW</sequence>
<evidence type="ECO:0000313" key="4">
    <source>
        <dbReference type="Proteomes" id="UP001161438"/>
    </source>
</evidence>
<reference evidence="3" key="1">
    <citation type="submission" date="2022-10" db="EMBL/GenBank/DDBJ databases">
        <authorList>
            <person name="Byrne P K."/>
        </authorList>
    </citation>
    <scope>NUCLEOTIDE SEQUENCE</scope>
    <source>
        <strain evidence="3">IFO1815</strain>
    </source>
</reference>
<feature type="transmembrane region" description="Helical" evidence="2">
    <location>
        <begin position="108"/>
        <end position="127"/>
    </location>
</feature>
<keyword evidence="2" id="KW-0472">Membrane</keyword>
<evidence type="ECO:0000256" key="1">
    <source>
        <dbReference type="SAM" id="Coils"/>
    </source>
</evidence>
<dbReference type="EMBL" id="OX365772">
    <property type="protein sequence ID" value="CAI4036779.1"/>
    <property type="molecule type" value="Genomic_DNA"/>
</dbReference>
<protein>
    <submittedName>
        <fullName evidence="3">SMKI16G0795 protein</fullName>
    </submittedName>
</protein>
<evidence type="ECO:0000313" key="3">
    <source>
        <dbReference type="EMBL" id="CAI4036779.1"/>
    </source>
</evidence>
<feature type="coiled-coil region" evidence="1">
    <location>
        <begin position="128"/>
        <end position="155"/>
    </location>
</feature>
<gene>
    <name evidence="3" type="primary">SMKI16G0795</name>
    <name evidence="3" type="ORF">SMKI_16G0795</name>
</gene>
<dbReference type="AlphaFoldDB" id="A0AA35NG32"/>
<organism evidence="3 4">
    <name type="scientific">Saccharomyces mikatae IFO 1815</name>
    <dbReference type="NCBI Taxonomy" id="226126"/>
    <lineage>
        <taxon>Eukaryota</taxon>
        <taxon>Fungi</taxon>
        <taxon>Dikarya</taxon>
        <taxon>Ascomycota</taxon>
        <taxon>Saccharomycotina</taxon>
        <taxon>Saccharomycetes</taxon>
        <taxon>Saccharomycetales</taxon>
        <taxon>Saccharomycetaceae</taxon>
        <taxon>Saccharomyces</taxon>
    </lineage>
</organism>
<dbReference type="RefSeq" id="XP_056079897.1">
    <property type="nucleotide sequence ID" value="XM_056226150.1"/>
</dbReference>
<dbReference type="GeneID" id="80921704"/>
<keyword evidence="4" id="KW-1185">Reference proteome</keyword>
<accession>A0AA35NG32</accession>
<keyword evidence="2" id="KW-0812">Transmembrane</keyword>
<keyword evidence="1" id="KW-0175">Coiled coil</keyword>
<evidence type="ECO:0000256" key="2">
    <source>
        <dbReference type="SAM" id="Phobius"/>
    </source>
</evidence>
<name>A0AA35NG32_SACMI</name>
<proteinExistence type="predicted"/>
<dbReference type="Proteomes" id="UP001161438">
    <property type="component" value="Chromosome 16"/>
</dbReference>
<keyword evidence="2" id="KW-1133">Transmembrane helix</keyword>